<evidence type="ECO:0000259" key="2">
    <source>
        <dbReference type="Pfam" id="PF13193"/>
    </source>
</evidence>
<dbReference type="GO" id="GO:0016877">
    <property type="term" value="F:ligase activity, forming carbon-sulfur bonds"/>
    <property type="evidence" value="ECO:0007669"/>
    <property type="project" value="UniProtKB-ARBA"/>
</dbReference>
<gene>
    <name evidence="3" type="ORF">EFL26_09040</name>
</gene>
<dbReference type="Proteomes" id="UP000279994">
    <property type="component" value="Unassembled WGS sequence"/>
</dbReference>
<dbReference type="Gene3D" id="3.40.50.12780">
    <property type="entry name" value="N-terminal domain of ligase-like"/>
    <property type="match status" value="1"/>
</dbReference>
<dbReference type="InterPro" id="IPR000873">
    <property type="entry name" value="AMP-dep_synth/lig_dom"/>
</dbReference>
<dbReference type="PANTHER" id="PTHR43767:SF10">
    <property type="entry name" value="SURFACTIN SYNTHASE SUBUNIT 1"/>
    <property type="match status" value="1"/>
</dbReference>
<name>A0A3N0GRM2_9ACTN</name>
<feature type="domain" description="AMP-dependent synthetase/ligase" evidence="1">
    <location>
        <begin position="16"/>
        <end position="368"/>
    </location>
</feature>
<evidence type="ECO:0000259" key="1">
    <source>
        <dbReference type="Pfam" id="PF00501"/>
    </source>
</evidence>
<dbReference type="InterPro" id="IPR050237">
    <property type="entry name" value="ATP-dep_AMP-bd_enzyme"/>
</dbReference>
<feature type="domain" description="AMP-binding enzyme C-terminal" evidence="2">
    <location>
        <begin position="419"/>
        <end position="492"/>
    </location>
</feature>
<dbReference type="OrthoDB" id="9803968at2"/>
<keyword evidence="4" id="KW-1185">Reference proteome</keyword>
<dbReference type="SUPFAM" id="SSF56801">
    <property type="entry name" value="Acetyl-CoA synthetase-like"/>
    <property type="match status" value="1"/>
</dbReference>
<dbReference type="InterPro" id="IPR025110">
    <property type="entry name" value="AMP-bd_C"/>
</dbReference>
<sequence>MEVDPMSDRPDCAAAFAAVARRQPDHVALIDEGRNVTFGELQDEIERRAAALLGAGLRSGDRVALVAESSAEFLATALAVWRSRGVLVTIYPSSARDDLEYALDSSDPVLVVASQGVDHDLLVAASKGTPVASLESFAPVKVRGDTAPNPADLREPLSLICFSSGTTSRPKAIMLSARAVQNCADTYGEVWHFGPDDRGIVCLPMAWMYGLASTSLALLLSGATVIVVRRARPELLLEAIANGRATFLAGVTTTFTKLVHHLEDSSLDADALGSLRLCVSGGEPRNEDAFERWRRLSGVPVFDAYCSSECLPLVTYDPWIDSEPVAGAAGRLVPRARLKIVGRDGAEVPRGEVGEALSSGPGIMLGYWHDPDLTREVLTDDGWYRTRDLVRVDHEGYVYVVGRLSDVIIRSGVNISPAEVERVVRLHPGVGEVAVLGLPDEIHGQRVVAAVVPRAMLDVSELDQHVRGHLTGYKVPSEYVVVDSLPVNATGKIDRRSLAAALEQEGRER</sequence>
<dbReference type="EMBL" id="RJSF01000034">
    <property type="protein sequence ID" value="RNM15117.1"/>
    <property type="molecule type" value="Genomic_DNA"/>
</dbReference>
<evidence type="ECO:0000313" key="4">
    <source>
        <dbReference type="Proteomes" id="UP000279994"/>
    </source>
</evidence>
<proteinExistence type="predicted"/>
<dbReference type="AlphaFoldDB" id="A0A3N0GRM2"/>
<keyword evidence="3" id="KW-0436">Ligase</keyword>
<organism evidence="3 4">
    <name type="scientific">Nocardioides pocheonensis</name>
    <dbReference type="NCBI Taxonomy" id="661485"/>
    <lineage>
        <taxon>Bacteria</taxon>
        <taxon>Bacillati</taxon>
        <taxon>Actinomycetota</taxon>
        <taxon>Actinomycetes</taxon>
        <taxon>Propionibacteriales</taxon>
        <taxon>Nocardioidaceae</taxon>
        <taxon>Nocardioides</taxon>
    </lineage>
</organism>
<dbReference type="InterPro" id="IPR045851">
    <property type="entry name" value="AMP-bd_C_sf"/>
</dbReference>
<comment type="caution">
    <text evidence="3">The sequence shown here is derived from an EMBL/GenBank/DDBJ whole genome shotgun (WGS) entry which is preliminary data.</text>
</comment>
<dbReference type="PROSITE" id="PS00455">
    <property type="entry name" value="AMP_BINDING"/>
    <property type="match status" value="1"/>
</dbReference>
<protein>
    <submittedName>
        <fullName evidence="3">Long-chain fatty acid--CoA ligase</fullName>
    </submittedName>
</protein>
<dbReference type="InterPro" id="IPR042099">
    <property type="entry name" value="ANL_N_sf"/>
</dbReference>
<reference evidence="3 4" key="1">
    <citation type="submission" date="2018-11" db="EMBL/GenBank/DDBJ databases">
        <authorList>
            <person name="Li F."/>
        </authorList>
    </citation>
    <scope>NUCLEOTIDE SEQUENCE [LARGE SCALE GENOMIC DNA]</scope>
    <source>
        <strain evidence="3 4">Gsoil 818</strain>
    </source>
</reference>
<dbReference type="InterPro" id="IPR020845">
    <property type="entry name" value="AMP-binding_CS"/>
</dbReference>
<evidence type="ECO:0000313" key="3">
    <source>
        <dbReference type="EMBL" id="RNM15117.1"/>
    </source>
</evidence>
<dbReference type="Pfam" id="PF13193">
    <property type="entry name" value="AMP-binding_C"/>
    <property type="match status" value="1"/>
</dbReference>
<dbReference type="Pfam" id="PF00501">
    <property type="entry name" value="AMP-binding"/>
    <property type="match status" value="1"/>
</dbReference>
<dbReference type="Gene3D" id="3.30.300.30">
    <property type="match status" value="1"/>
</dbReference>
<dbReference type="PANTHER" id="PTHR43767">
    <property type="entry name" value="LONG-CHAIN-FATTY-ACID--COA LIGASE"/>
    <property type="match status" value="1"/>
</dbReference>
<accession>A0A3N0GRM2</accession>